<dbReference type="Pfam" id="PF03328">
    <property type="entry name" value="HpcH_HpaI"/>
    <property type="match status" value="1"/>
</dbReference>
<dbReference type="Proteomes" id="UP001500013">
    <property type="component" value="Unassembled WGS sequence"/>
</dbReference>
<name>A0ABN2RBS8_9MICO</name>
<dbReference type="GO" id="GO:0016829">
    <property type="term" value="F:lyase activity"/>
    <property type="evidence" value="ECO:0007669"/>
    <property type="project" value="UniProtKB-KW"/>
</dbReference>
<gene>
    <name evidence="5" type="ORF">GCM10009817_03320</name>
</gene>
<reference evidence="5 6" key="1">
    <citation type="journal article" date="2019" name="Int. J. Syst. Evol. Microbiol.">
        <title>The Global Catalogue of Microorganisms (GCM) 10K type strain sequencing project: providing services to taxonomists for standard genome sequencing and annotation.</title>
        <authorList>
            <consortium name="The Broad Institute Genomics Platform"/>
            <consortium name="The Broad Institute Genome Sequencing Center for Infectious Disease"/>
            <person name="Wu L."/>
            <person name="Ma J."/>
        </authorList>
    </citation>
    <scope>NUCLEOTIDE SEQUENCE [LARGE SCALE GENOMIC DNA]</scope>
    <source>
        <strain evidence="5 6">JCM 15628</strain>
    </source>
</reference>
<evidence type="ECO:0000313" key="5">
    <source>
        <dbReference type="EMBL" id="GAA1966767.1"/>
    </source>
</evidence>
<dbReference type="EMBL" id="BAAAPU010000003">
    <property type="protein sequence ID" value="GAA1966767.1"/>
    <property type="molecule type" value="Genomic_DNA"/>
</dbReference>
<dbReference type="Gene3D" id="3.20.20.60">
    <property type="entry name" value="Phosphoenolpyruvate-binding domains"/>
    <property type="match status" value="1"/>
</dbReference>
<keyword evidence="5" id="KW-0456">Lyase</keyword>
<dbReference type="InterPro" id="IPR011206">
    <property type="entry name" value="Citrate_lyase_beta/mcl1/mcl2"/>
</dbReference>
<evidence type="ECO:0000256" key="3">
    <source>
        <dbReference type="ARBA" id="ARBA00022842"/>
    </source>
</evidence>
<protein>
    <submittedName>
        <fullName evidence="5">CoA ester lyase</fullName>
    </submittedName>
</protein>
<dbReference type="InterPro" id="IPR040442">
    <property type="entry name" value="Pyrv_kinase-like_dom_sf"/>
</dbReference>
<sequence>MTEQTACDGGTSAYRPRRSVLYMPSSNERALEKAKTLPVDALILDLEDAVAPDAKEAARENACAAARSGEYGRRELTIRVNGIGSQWHDADLAAAAAAGPDAIVVPKVGSAQEVRDLVAAMEAAGAPERTRLWAMVETPVAVLHAEEIARASDRLACLVLGTNDLYKELGATFAPGRAAIQTSLQLAVLAARAAGVTVLDGVFNDVKDADGFLEEARQGRELGFDGKTLIHPGQVEPCNEVFAPSPAQVEEAEAVIAAFEAAQAEGRGVATLGGRLIENLHVDTARKVLATAEAIAALS</sequence>
<dbReference type="SUPFAM" id="SSF51621">
    <property type="entry name" value="Phosphoenolpyruvate/pyruvate domain"/>
    <property type="match status" value="1"/>
</dbReference>
<dbReference type="RefSeq" id="WP_344057785.1">
    <property type="nucleotide sequence ID" value="NZ_BAAAPU010000003.1"/>
</dbReference>
<comment type="cofactor">
    <cofactor evidence="1">
        <name>Mg(2+)</name>
        <dbReference type="ChEBI" id="CHEBI:18420"/>
    </cofactor>
</comment>
<dbReference type="PANTHER" id="PTHR32308:SF10">
    <property type="entry name" value="CITRATE LYASE SUBUNIT BETA"/>
    <property type="match status" value="1"/>
</dbReference>
<feature type="domain" description="HpcH/HpaI aldolase/citrate lyase" evidence="4">
    <location>
        <begin position="18"/>
        <end position="232"/>
    </location>
</feature>
<dbReference type="InterPro" id="IPR005000">
    <property type="entry name" value="Aldolase/citrate-lyase_domain"/>
</dbReference>
<dbReference type="PANTHER" id="PTHR32308">
    <property type="entry name" value="LYASE BETA SUBUNIT, PUTATIVE (AFU_ORTHOLOGUE AFUA_4G13030)-RELATED"/>
    <property type="match status" value="1"/>
</dbReference>
<keyword evidence="2" id="KW-0479">Metal-binding</keyword>
<keyword evidence="6" id="KW-1185">Reference proteome</keyword>
<organism evidence="5 6">
    <name type="scientific">Terrabacter lapilli</name>
    <dbReference type="NCBI Taxonomy" id="436231"/>
    <lineage>
        <taxon>Bacteria</taxon>
        <taxon>Bacillati</taxon>
        <taxon>Actinomycetota</taxon>
        <taxon>Actinomycetes</taxon>
        <taxon>Micrococcales</taxon>
        <taxon>Intrasporangiaceae</taxon>
        <taxon>Terrabacter</taxon>
    </lineage>
</organism>
<comment type="caution">
    <text evidence="5">The sequence shown here is derived from an EMBL/GenBank/DDBJ whole genome shotgun (WGS) entry which is preliminary data.</text>
</comment>
<evidence type="ECO:0000256" key="2">
    <source>
        <dbReference type="ARBA" id="ARBA00022723"/>
    </source>
</evidence>
<evidence type="ECO:0000313" key="6">
    <source>
        <dbReference type="Proteomes" id="UP001500013"/>
    </source>
</evidence>
<dbReference type="PIRSF" id="PIRSF015582">
    <property type="entry name" value="Cit_lyase_B"/>
    <property type="match status" value="1"/>
</dbReference>
<accession>A0ABN2RBS8</accession>
<keyword evidence="3" id="KW-0460">Magnesium</keyword>
<dbReference type="InterPro" id="IPR015813">
    <property type="entry name" value="Pyrv/PenolPyrv_kinase-like_dom"/>
</dbReference>
<evidence type="ECO:0000256" key="1">
    <source>
        <dbReference type="ARBA" id="ARBA00001946"/>
    </source>
</evidence>
<proteinExistence type="predicted"/>
<evidence type="ECO:0000259" key="4">
    <source>
        <dbReference type="Pfam" id="PF03328"/>
    </source>
</evidence>